<reference evidence="1" key="1">
    <citation type="submission" date="2010-05" db="EMBL/GenBank/DDBJ databases">
        <title>The draft genome of Desulfonatronospira thiodismutans ASO3-1.</title>
        <authorList>
            <consortium name="US DOE Joint Genome Institute (JGI-PGF)"/>
            <person name="Lucas S."/>
            <person name="Copeland A."/>
            <person name="Lapidus A."/>
            <person name="Cheng J.-F."/>
            <person name="Bruce D."/>
            <person name="Goodwin L."/>
            <person name="Pitluck S."/>
            <person name="Chertkov O."/>
            <person name="Brettin T."/>
            <person name="Detter J.C."/>
            <person name="Han C."/>
            <person name="Land M.L."/>
            <person name="Hauser L."/>
            <person name="Kyrpides N."/>
            <person name="Mikhailova N."/>
            <person name="Muyzer G."/>
            <person name="Woyke T."/>
        </authorList>
    </citation>
    <scope>NUCLEOTIDE SEQUENCE [LARGE SCALE GENOMIC DNA]</scope>
    <source>
        <strain evidence="1">ASO3-1</strain>
    </source>
</reference>
<name>D6SU79_9BACT</name>
<dbReference type="Proteomes" id="UP000005496">
    <property type="component" value="Unassembled WGS sequence"/>
</dbReference>
<keyword evidence="2" id="KW-1185">Reference proteome</keyword>
<dbReference type="OrthoDB" id="5624283at2"/>
<evidence type="ECO:0000313" key="2">
    <source>
        <dbReference type="Proteomes" id="UP000005496"/>
    </source>
</evidence>
<organism evidence="1 2">
    <name type="scientific">Desulfonatronospira thiodismutans ASO3-1</name>
    <dbReference type="NCBI Taxonomy" id="555779"/>
    <lineage>
        <taxon>Bacteria</taxon>
        <taxon>Pseudomonadati</taxon>
        <taxon>Thermodesulfobacteriota</taxon>
        <taxon>Desulfovibrionia</taxon>
        <taxon>Desulfovibrionales</taxon>
        <taxon>Desulfonatronovibrionaceae</taxon>
        <taxon>Desulfonatronospira</taxon>
    </lineage>
</organism>
<gene>
    <name evidence="1" type="ORF">Dthio_PD0167</name>
</gene>
<sequence length="96" mass="10564">MQIKATYNRGCLEFSVPIRLSRDEFTVLVDLPDDVVLSTEAGSKQEKSAPSSEEAGSELLAKFRRILGSMHRQRPSASVGEDKDAYAEALGEKYGQ</sequence>
<dbReference type="RefSeq" id="WP_008871553.1">
    <property type="nucleotide sequence ID" value="NZ_ACJN02000004.1"/>
</dbReference>
<protein>
    <submittedName>
        <fullName evidence="1">Uncharacterized protein</fullName>
    </submittedName>
</protein>
<dbReference type="AlphaFoldDB" id="D6SU79"/>
<evidence type="ECO:0000313" key="1">
    <source>
        <dbReference type="EMBL" id="EFI32859.1"/>
    </source>
</evidence>
<dbReference type="EMBL" id="ACJN02000004">
    <property type="protein sequence ID" value="EFI32859.1"/>
    <property type="molecule type" value="Genomic_DNA"/>
</dbReference>
<proteinExistence type="predicted"/>
<comment type="caution">
    <text evidence="1">The sequence shown here is derived from an EMBL/GenBank/DDBJ whole genome shotgun (WGS) entry which is preliminary data.</text>
</comment>
<accession>D6SU79</accession>